<organism evidence="2 3">
    <name type="scientific">Petrolisthes manimaculis</name>
    <dbReference type="NCBI Taxonomy" id="1843537"/>
    <lineage>
        <taxon>Eukaryota</taxon>
        <taxon>Metazoa</taxon>
        <taxon>Ecdysozoa</taxon>
        <taxon>Arthropoda</taxon>
        <taxon>Crustacea</taxon>
        <taxon>Multicrustacea</taxon>
        <taxon>Malacostraca</taxon>
        <taxon>Eumalacostraca</taxon>
        <taxon>Eucarida</taxon>
        <taxon>Decapoda</taxon>
        <taxon>Pleocyemata</taxon>
        <taxon>Anomura</taxon>
        <taxon>Galatheoidea</taxon>
        <taxon>Porcellanidae</taxon>
        <taxon>Petrolisthes</taxon>
    </lineage>
</organism>
<dbReference type="Proteomes" id="UP001292094">
    <property type="component" value="Unassembled WGS sequence"/>
</dbReference>
<evidence type="ECO:0000313" key="2">
    <source>
        <dbReference type="EMBL" id="KAK4320476.1"/>
    </source>
</evidence>
<keyword evidence="3" id="KW-1185">Reference proteome</keyword>
<feature type="region of interest" description="Disordered" evidence="1">
    <location>
        <begin position="83"/>
        <end position="106"/>
    </location>
</feature>
<sequence length="106" mass="11883">MNFSEDEETQDLFKTFPLGKELFKQMGRRFPAMEGVFIVAAATLLDPRFKKVPFANTNNVKTVEERLVSIMQGKHTENCLSTSNAATATPQIAPSPVQPRKKIILE</sequence>
<proteinExistence type="predicted"/>
<dbReference type="EMBL" id="JAWZYT010000665">
    <property type="protein sequence ID" value="KAK4320476.1"/>
    <property type="molecule type" value="Genomic_DNA"/>
</dbReference>
<protein>
    <submittedName>
        <fullName evidence="2">Uncharacterized protein</fullName>
    </submittedName>
</protein>
<name>A0AAE1Q5U9_9EUCA</name>
<evidence type="ECO:0000313" key="3">
    <source>
        <dbReference type="Proteomes" id="UP001292094"/>
    </source>
</evidence>
<accession>A0AAE1Q5U9</accession>
<feature type="compositionally biased region" description="Polar residues" evidence="1">
    <location>
        <begin position="83"/>
        <end position="92"/>
    </location>
</feature>
<reference evidence="2" key="1">
    <citation type="submission" date="2023-11" db="EMBL/GenBank/DDBJ databases">
        <title>Genome assemblies of two species of porcelain crab, Petrolisthes cinctipes and Petrolisthes manimaculis (Anomura: Porcellanidae).</title>
        <authorList>
            <person name="Angst P."/>
        </authorList>
    </citation>
    <scope>NUCLEOTIDE SEQUENCE</scope>
    <source>
        <strain evidence="2">PB745_02</strain>
        <tissue evidence="2">Gill</tissue>
    </source>
</reference>
<evidence type="ECO:0000256" key="1">
    <source>
        <dbReference type="SAM" id="MobiDB-lite"/>
    </source>
</evidence>
<dbReference type="AlphaFoldDB" id="A0AAE1Q5U9"/>
<gene>
    <name evidence="2" type="ORF">Pmani_008642</name>
</gene>
<comment type="caution">
    <text evidence="2">The sequence shown here is derived from an EMBL/GenBank/DDBJ whole genome shotgun (WGS) entry which is preliminary data.</text>
</comment>